<dbReference type="PROSITE" id="PS00108">
    <property type="entry name" value="PROTEIN_KINASE_ST"/>
    <property type="match status" value="1"/>
</dbReference>
<evidence type="ECO:0000256" key="3">
    <source>
        <dbReference type="ARBA" id="ARBA00022777"/>
    </source>
</evidence>
<dbReference type="InterPro" id="IPR000719">
    <property type="entry name" value="Prot_kinase_dom"/>
</dbReference>
<evidence type="ECO:0000313" key="8">
    <source>
        <dbReference type="EMBL" id="KAJ7225585.1"/>
    </source>
</evidence>
<dbReference type="EMBL" id="JARJCW010000004">
    <property type="protein sequence ID" value="KAJ7225585.1"/>
    <property type="molecule type" value="Genomic_DNA"/>
</dbReference>
<dbReference type="PANTHER" id="PTHR48016:SF48">
    <property type="entry name" value="SERINE_THREONINE-PROTEIN KINASE BCK1_SLK1_SSP31"/>
    <property type="match status" value="1"/>
</dbReference>
<dbReference type="PANTHER" id="PTHR48016">
    <property type="entry name" value="MAP KINASE KINASE KINASE SSK2-RELATED-RELATED"/>
    <property type="match status" value="1"/>
</dbReference>
<dbReference type="Gene3D" id="1.10.510.10">
    <property type="entry name" value="Transferase(Phosphotransferase) domain 1"/>
    <property type="match status" value="1"/>
</dbReference>
<evidence type="ECO:0000313" key="9">
    <source>
        <dbReference type="Proteomes" id="UP001219525"/>
    </source>
</evidence>
<dbReference type="Gene3D" id="3.30.200.20">
    <property type="entry name" value="Phosphorylase Kinase, domain 1"/>
    <property type="match status" value="1"/>
</dbReference>
<dbReference type="Pfam" id="PF00069">
    <property type="entry name" value="Pkinase"/>
    <property type="match status" value="1"/>
</dbReference>
<organism evidence="8 9">
    <name type="scientific">Mycena pura</name>
    <dbReference type="NCBI Taxonomy" id="153505"/>
    <lineage>
        <taxon>Eukaryota</taxon>
        <taxon>Fungi</taxon>
        <taxon>Dikarya</taxon>
        <taxon>Basidiomycota</taxon>
        <taxon>Agaricomycotina</taxon>
        <taxon>Agaricomycetes</taxon>
        <taxon>Agaricomycetidae</taxon>
        <taxon>Agaricales</taxon>
        <taxon>Marasmiineae</taxon>
        <taxon>Mycenaceae</taxon>
        <taxon>Mycena</taxon>
    </lineage>
</organism>
<dbReference type="PROSITE" id="PS50011">
    <property type="entry name" value="PROTEIN_KINASE_DOM"/>
    <property type="match status" value="1"/>
</dbReference>
<dbReference type="InterPro" id="IPR008271">
    <property type="entry name" value="Ser/Thr_kinase_AS"/>
</dbReference>
<keyword evidence="1" id="KW-0808">Transferase</keyword>
<keyword evidence="6" id="KW-0723">Serine/threonine-protein kinase</keyword>
<evidence type="ECO:0000256" key="5">
    <source>
        <dbReference type="PROSITE-ProRule" id="PRU10141"/>
    </source>
</evidence>
<dbReference type="AlphaFoldDB" id="A0AAD7E2V0"/>
<dbReference type="GO" id="GO:0000165">
    <property type="term" value="P:MAPK cascade"/>
    <property type="evidence" value="ECO:0007669"/>
    <property type="project" value="UniProtKB-ARBA"/>
</dbReference>
<keyword evidence="4 5" id="KW-0067">ATP-binding</keyword>
<evidence type="ECO:0000256" key="1">
    <source>
        <dbReference type="ARBA" id="ARBA00022679"/>
    </source>
</evidence>
<proteinExistence type="inferred from homology"/>
<feature type="binding site" evidence="5">
    <location>
        <position position="34"/>
    </location>
    <ligand>
        <name>ATP</name>
        <dbReference type="ChEBI" id="CHEBI:30616"/>
    </ligand>
</feature>
<reference evidence="8" key="1">
    <citation type="submission" date="2023-03" db="EMBL/GenBank/DDBJ databases">
        <title>Massive genome expansion in bonnet fungi (Mycena s.s.) driven by repeated elements and novel gene families across ecological guilds.</title>
        <authorList>
            <consortium name="Lawrence Berkeley National Laboratory"/>
            <person name="Harder C.B."/>
            <person name="Miyauchi S."/>
            <person name="Viragh M."/>
            <person name="Kuo A."/>
            <person name="Thoen E."/>
            <person name="Andreopoulos B."/>
            <person name="Lu D."/>
            <person name="Skrede I."/>
            <person name="Drula E."/>
            <person name="Henrissat B."/>
            <person name="Morin E."/>
            <person name="Kohler A."/>
            <person name="Barry K."/>
            <person name="LaButti K."/>
            <person name="Morin E."/>
            <person name="Salamov A."/>
            <person name="Lipzen A."/>
            <person name="Mereny Z."/>
            <person name="Hegedus B."/>
            <person name="Baldrian P."/>
            <person name="Stursova M."/>
            <person name="Weitz H."/>
            <person name="Taylor A."/>
            <person name="Grigoriev I.V."/>
            <person name="Nagy L.G."/>
            <person name="Martin F."/>
            <person name="Kauserud H."/>
        </authorList>
    </citation>
    <scope>NUCLEOTIDE SEQUENCE</scope>
    <source>
        <strain evidence="8">9144</strain>
    </source>
</reference>
<evidence type="ECO:0000256" key="2">
    <source>
        <dbReference type="ARBA" id="ARBA00022741"/>
    </source>
</evidence>
<evidence type="ECO:0000256" key="6">
    <source>
        <dbReference type="RuleBase" id="RU000304"/>
    </source>
</evidence>
<dbReference type="SMART" id="SM00220">
    <property type="entry name" value="S_TKc"/>
    <property type="match status" value="1"/>
</dbReference>
<dbReference type="InterPro" id="IPR050538">
    <property type="entry name" value="MAP_kinase_kinase_kinase"/>
</dbReference>
<keyword evidence="2 5" id="KW-0547">Nucleotide-binding</keyword>
<dbReference type="GO" id="GO:0004674">
    <property type="term" value="F:protein serine/threonine kinase activity"/>
    <property type="evidence" value="ECO:0007669"/>
    <property type="project" value="UniProtKB-KW"/>
</dbReference>
<feature type="non-terminal residue" evidence="8">
    <location>
        <position position="285"/>
    </location>
</feature>
<gene>
    <name evidence="8" type="ORF">GGX14DRAFT_639760</name>
</gene>
<keyword evidence="9" id="KW-1185">Reference proteome</keyword>
<comment type="caution">
    <text evidence="8">The sequence shown here is derived from an EMBL/GenBank/DDBJ whole genome shotgun (WGS) entry which is preliminary data.</text>
</comment>
<name>A0AAD7E2V0_9AGAR</name>
<dbReference type="Proteomes" id="UP001219525">
    <property type="component" value="Unassembled WGS sequence"/>
</dbReference>
<dbReference type="InterPro" id="IPR011009">
    <property type="entry name" value="Kinase-like_dom_sf"/>
</dbReference>
<protein>
    <submittedName>
        <fullName evidence="8">Kinase-like protein</fullName>
    </submittedName>
</protein>
<accession>A0AAD7E2V0</accession>
<dbReference type="InterPro" id="IPR017441">
    <property type="entry name" value="Protein_kinase_ATP_BS"/>
</dbReference>
<feature type="domain" description="Protein kinase" evidence="7">
    <location>
        <begin position="5"/>
        <end position="277"/>
    </location>
</feature>
<keyword evidence="3 8" id="KW-0418">Kinase</keyword>
<feature type="non-terminal residue" evidence="8">
    <location>
        <position position="1"/>
    </location>
</feature>
<evidence type="ECO:0000259" key="7">
    <source>
        <dbReference type="PROSITE" id="PS50011"/>
    </source>
</evidence>
<comment type="similarity">
    <text evidence="6">Belongs to the protein kinase superfamily.</text>
</comment>
<dbReference type="GO" id="GO:0005524">
    <property type="term" value="F:ATP binding"/>
    <property type="evidence" value="ECO:0007669"/>
    <property type="project" value="UniProtKB-UniRule"/>
</dbReference>
<dbReference type="SUPFAM" id="SSF56112">
    <property type="entry name" value="Protein kinase-like (PK-like)"/>
    <property type="match status" value="1"/>
</dbReference>
<dbReference type="PROSITE" id="PS00107">
    <property type="entry name" value="PROTEIN_KINASE_ATP"/>
    <property type="match status" value="1"/>
</dbReference>
<sequence length="285" mass="32335">AAFKWARGELIGKGSYGRVFLALNANTAQVMAVKQVEKPRTDLVDKRQREVVEALKSESKTFQDLGEHPNIVQYLGFEETPESLNMRVTAFFFLEYIPGGTIASCLSKHGRFDQDVTKWFTGQIAAGLEFLHSKRVLHRDLKGENILVELSGICKISDFGISKMVDKDEAFTGMRGTVYWMAPEVVDNSAKRGYDSKVDIWSLGCVVLEMWTGKRPWIGEEVISVMLKLYRDKLPPPIPPDILEGLSEFALCFRRECFAMNPQERPTAGVLRQHPYLELPPDWVF</sequence>
<evidence type="ECO:0000256" key="4">
    <source>
        <dbReference type="ARBA" id="ARBA00022840"/>
    </source>
</evidence>